<evidence type="ECO:0000313" key="6">
    <source>
        <dbReference type="Proteomes" id="UP001597024"/>
    </source>
</evidence>
<proteinExistence type="inferred from homology"/>
<dbReference type="Proteomes" id="UP001597024">
    <property type="component" value="Unassembled WGS sequence"/>
</dbReference>
<keyword evidence="3" id="KW-0808">Transferase</keyword>
<dbReference type="GO" id="GO:0008168">
    <property type="term" value="F:methyltransferase activity"/>
    <property type="evidence" value="ECO:0007669"/>
    <property type="project" value="UniProtKB-KW"/>
</dbReference>
<evidence type="ECO:0000256" key="3">
    <source>
        <dbReference type="ARBA" id="ARBA00022679"/>
    </source>
</evidence>
<dbReference type="Pfam" id="PF08241">
    <property type="entry name" value="Methyltransf_11"/>
    <property type="match status" value="1"/>
</dbReference>
<comment type="similarity">
    <text evidence="1">Belongs to the methyltransferase superfamily.</text>
</comment>
<dbReference type="InterPro" id="IPR029063">
    <property type="entry name" value="SAM-dependent_MTases_sf"/>
</dbReference>
<dbReference type="PANTHER" id="PTHR44942:SF4">
    <property type="entry name" value="METHYLTRANSFERASE TYPE 11 DOMAIN-CONTAINING PROTEIN"/>
    <property type="match status" value="1"/>
</dbReference>
<keyword evidence="2 5" id="KW-0489">Methyltransferase</keyword>
<dbReference type="EMBL" id="JBHTHX010000051">
    <property type="protein sequence ID" value="MFD0883590.1"/>
    <property type="molecule type" value="Genomic_DNA"/>
</dbReference>
<dbReference type="Gene3D" id="3.40.50.150">
    <property type="entry name" value="Vaccinia Virus protein VP39"/>
    <property type="match status" value="1"/>
</dbReference>
<reference evidence="6" key="1">
    <citation type="journal article" date="2019" name="Int. J. Syst. Evol. Microbiol.">
        <title>The Global Catalogue of Microorganisms (GCM) 10K type strain sequencing project: providing services to taxonomists for standard genome sequencing and annotation.</title>
        <authorList>
            <consortium name="The Broad Institute Genomics Platform"/>
            <consortium name="The Broad Institute Genome Sequencing Center for Infectious Disease"/>
            <person name="Wu L."/>
            <person name="Ma J."/>
        </authorList>
    </citation>
    <scope>NUCLEOTIDE SEQUENCE [LARGE SCALE GENOMIC DNA]</scope>
    <source>
        <strain evidence="6">CCUG 62974</strain>
    </source>
</reference>
<evidence type="ECO:0000313" key="5">
    <source>
        <dbReference type="EMBL" id="MFD0883590.1"/>
    </source>
</evidence>
<feature type="domain" description="Methyltransferase type 11" evidence="4">
    <location>
        <begin position="45"/>
        <end position="138"/>
    </location>
</feature>
<evidence type="ECO:0000256" key="2">
    <source>
        <dbReference type="ARBA" id="ARBA00022603"/>
    </source>
</evidence>
<dbReference type="InterPro" id="IPR051052">
    <property type="entry name" value="Diverse_substrate_MTase"/>
</dbReference>
<evidence type="ECO:0000256" key="1">
    <source>
        <dbReference type="ARBA" id="ARBA00008361"/>
    </source>
</evidence>
<comment type="caution">
    <text evidence="5">The sequence shown here is derived from an EMBL/GenBank/DDBJ whole genome shotgun (WGS) entry which is preliminary data.</text>
</comment>
<name>A0ABW3DI61_9ACTN</name>
<evidence type="ECO:0000259" key="4">
    <source>
        <dbReference type="Pfam" id="PF08241"/>
    </source>
</evidence>
<dbReference type="InterPro" id="IPR013216">
    <property type="entry name" value="Methyltransf_11"/>
</dbReference>
<keyword evidence="6" id="KW-1185">Reference proteome</keyword>
<organism evidence="5 6">
    <name type="scientific">Streptosporangium algeriense</name>
    <dbReference type="NCBI Taxonomy" id="1682748"/>
    <lineage>
        <taxon>Bacteria</taxon>
        <taxon>Bacillati</taxon>
        <taxon>Actinomycetota</taxon>
        <taxon>Actinomycetes</taxon>
        <taxon>Streptosporangiales</taxon>
        <taxon>Streptosporangiaceae</taxon>
        <taxon>Streptosporangium</taxon>
    </lineage>
</organism>
<accession>A0ABW3DI61</accession>
<gene>
    <name evidence="5" type="ORF">ACFQ08_03315</name>
</gene>
<sequence>MSRERLRTTFDTVAAAYQRARPDYPAGLYTDLLTATGIEPPANLLEVGCGPGKATLPLARLGFRITAVELGAALAEEARRELRDFPAVSVVTAPFETWWPRDGASFDLLYAATAWKWIDPRVKYGRAAALLPPGGHLAVWDAQHAFPRDFDPFFTEIQRVYDDMGEGDGAAWPPPTPEEQPDPTVAEFEDSGRFEVVATRRHVWAREYTAEEYIALLDTFSGHIAMPSAKREHLYGEVRRLLAARPDGRLTRHWLAVLTIGRRL</sequence>
<dbReference type="PANTHER" id="PTHR44942">
    <property type="entry name" value="METHYLTRANSF_11 DOMAIN-CONTAINING PROTEIN"/>
    <property type="match status" value="1"/>
</dbReference>
<dbReference type="CDD" id="cd02440">
    <property type="entry name" value="AdoMet_MTases"/>
    <property type="match status" value="1"/>
</dbReference>
<protein>
    <submittedName>
        <fullName evidence="5">Class I SAM-dependent methyltransferase</fullName>
    </submittedName>
</protein>
<dbReference type="GO" id="GO:0032259">
    <property type="term" value="P:methylation"/>
    <property type="evidence" value="ECO:0007669"/>
    <property type="project" value="UniProtKB-KW"/>
</dbReference>
<dbReference type="SUPFAM" id="SSF53335">
    <property type="entry name" value="S-adenosyl-L-methionine-dependent methyltransferases"/>
    <property type="match status" value="1"/>
</dbReference>